<dbReference type="InterPro" id="IPR023296">
    <property type="entry name" value="Glyco_hydro_beta-prop_sf"/>
</dbReference>
<reference evidence="4" key="1">
    <citation type="submission" date="2023-07" db="EMBL/GenBank/DDBJ databases">
        <title>Whole-genome sequencing of a new Methanosarcina sp. Z-7115.</title>
        <authorList>
            <person name="Zhilina T.N."/>
            <person name="Merkel A.Y."/>
        </authorList>
    </citation>
    <scope>NUCLEOTIDE SEQUENCE [LARGE SCALE GENOMIC DNA]</scope>
    <source>
        <strain evidence="4">Z-7115</strain>
    </source>
</reference>
<feature type="transmembrane region" description="Helical" evidence="1">
    <location>
        <begin position="633"/>
        <end position="653"/>
    </location>
</feature>
<keyword evidence="1" id="KW-0472">Membrane</keyword>
<protein>
    <submittedName>
        <fullName evidence="3">DUF2341 domain-containing protein</fullName>
    </submittedName>
</protein>
<dbReference type="EMBL" id="JAVKPK010000021">
    <property type="protein sequence ID" value="MDR7665500.1"/>
    <property type="molecule type" value="Genomic_DNA"/>
</dbReference>
<organism evidence="3 4">
    <name type="scientific">Methanosarcina baikalica</name>
    <dbReference type="NCBI Taxonomy" id="3073890"/>
    <lineage>
        <taxon>Archaea</taxon>
        <taxon>Methanobacteriati</taxon>
        <taxon>Methanobacteriota</taxon>
        <taxon>Stenosarchaea group</taxon>
        <taxon>Methanomicrobia</taxon>
        <taxon>Methanosarcinales</taxon>
        <taxon>Methanosarcinaceae</taxon>
        <taxon>Methanosarcina</taxon>
    </lineage>
</organism>
<evidence type="ECO:0000259" key="2">
    <source>
        <dbReference type="Pfam" id="PF10102"/>
    </source>
</evidence>
<feature type="transmembrane region" description="Helical" evidence="1">
    <location>
        <begin position="665"/>
        <end position="686"/>
    </location>
</feature>
<feature type="domain" description="DUF2341" evidence="2">
    <location>
        <begin position="355"/>
        <end position="439"/>
    </location>
</feature>
<keyword evidence="1" id="KW-1133">Transmembrane helix</keyword>
<keyword evidence="1" id="KW-0812">Transmembrane</keyword>
<gene>
    <name evidence="3" type="ORF">RG963_06845</name>
</gene>
<dbReference type="Proteomes" id="UP001246244">
    <property type="component" value="Unassembled WGS sequence"/>
</dbReference>
<accession>A0ABU2D0I4</accession>
<dbReference type="InterPro" id="IPR018765">
    <property type="entry name" value="DUF2341"/>
</dbReference>
<dbReference type="Gene3D" id="2.115.10.20">
    <property type="entry name" value="Glycosyl hydrolase domain, family 43"/>
    <property type="match status" value="2"/>
</dbReference>
<dbReference type="RefSeq" id="WP_310575526.1">
    <property type="nucleotide sequence ID" value="NZ_JAVKPK010000021.1"/>
</dbReference>
<evidence type="ECO:0000256" key="1">
    <source>
        <dbReference type="SAM" id="Phobius"/>
    </source>
</evidence>
<name>A0ABU2D0I4_9EURY</name>
<keyword evidence="4" id="KW-1185">Reference proteome</keyword>
<dbReference type="Pfam" id="PF10102">
    <property type="entry name" value="DUF2341"/>
    <property type="match status" value="1"/>
</dbReference>
<dbReference type="SUPFAM" id="SSF75005">
    <property type="entry name" value="Arabinanase/levansucrase/invertase"/>
    <property type="match status" value="2"/>
</dbReference>
<evidence type="ECO:0000313" key="3">
    <source>
        <dbReference type="EMBL" id="MDR7665500.1"/>
    </source>
</evidence>
<sequence>MKNVLKLLCLMLIAVMSAGVVSATDYMTFKDEYHASVIPTNLAGEPSTVLNPANNNELFMWYSMSNDTTWFARSTDGITFTSNQATDIPEGLRVYVCYMDSHYYAYVTNHTAMDTVINCYVSDNMINFTLVGPAITKSSTVGAWDYSHVANSCVWKENGTYYMLYEGNNATNVWKMGLATGTGPANFTKNANNPFFDFDSGNPEILQHNGVPVKVDGFYRMYYHTQPWEYRAKSTDLVNWTVEGKVQHTYTPLGAAWNGASGWCYGDVSYIAFKNRTFMYFTPSNQVDTSHIDVAISNKSYAALNLSDKDFQTLTVNSTSDLTGYPMTVTLSNASGTSAGSVVYTNGSCANDWGDVKFNWSVAGVDQGVRCPFWINLASQTTNTVTAYVKVPYIYANNTSGIKLISGSDLATTIGNGEQTFSFFDSFDGTAINTTKWTAAGSVSVSDGIATIAGAEGSLVGKTSFTGNYTAVNVVKMPLSTTSNYATFGMENASQYVHFVTGASEYGNPAVAFEVYGVTPKKTAALSSAIGTAYQNVEIYKTGNTIGYKQNGVDVYSAASATLTAPLFPRIYAVNAGSRVYYDSIFVKNNAVIEPTLTLRSEVIPEEPEEEPQDPVTQPEAQGEFSTSFVSQWQSVLSMVSVIILIALVSHIIAMIRGKGKIEDVVTSIQGIVLVLALILVGTGLFDRLLLS</sequence>
<comment type="caution">
    <text evidence="3">The sequence shown here is derived from an EMBL/GenBank/DDBJ whole genome shotgun (WGS) entry which is preliminary data.</text>
</comment>
<evidence type="ECO:0000313" key="4">
    <source>
        <dbReference type="Proteomes" id="UP001246244"/>
    </source>
</evidence>
<proteinExistence type="predicted"/>